<sequence length="297" mass="32624">MPRLSVLDLHSNQLGHEIPLPPETAIYVDYSSNNFTTIPGEIGNGVSSANFFSLANNAITGPITRSICNGSNLRVLDLSNSMLSGTIPQCLTENCTETLGVLNLGNNNLSGNIFGIFPQACVLKTLDLEGYVPESLSNCAMLEVLNLGSNNMNGNFTCFLKNSSNLRVLVLQSNIFRGGIRCPELNTSTWPKLQIIDIGLNKFCGDLHPKFFLHWNAMMIGRSNSHLRYEFLKLNNFYYQDKVTLTLKGLEMKLVKILTLFTAIDFSGNNFEGEIPDIIGALSSLHVLNLSRNALSG</sequence>
<accession>A0ACC0NVS8</accession>
<reference evidence="1" key="1">
    <citation type="submission" date="2022-02" db="EMBL/GenBank/DDBJ databases">
        <title>Plant Genome Project.</title>
        <authorList>
            <person name="Zhang R.-G."/>
        </authorList>
    </citation>
    <scope>NUCLEOTIDE SEQUENCE</scope>
    <source>
        <strain evidence="1">AT1</strain>
    </source>
</reference>
<keyword evidence="2" id="KW-1185">Reference proteome</keyword>
<name>A0ACC0NVS8_RHOML</name>
<dbReference type="EMBL" id="CM046392">
    <property type="protein sequence ID" value="KAI8557069.1"/>
    <property type="molecule type" value="Genomic_DNA"/>
</dbReference>
<evidence type="ECO:0000313" key="1">
    <source>
        <dbReference type="EMBL" id="KAI8557069.1"/>
    </source>
</evidence>
<protein>
    <submittedName>
        <fullName evidence="1">Uncharacterized protein</fullName>
    </submittedName>
</protein>
<evidence type="ECO:0000313" key="2">
    <source>
        <dbReference type="Proteomes" id="UP001062846"/>
    </source>
</evidence>
<gene>
    <name evidence="1" type="ORF">RHMOL_Rhmol05G0305800</name>
</gene>
<dbReference type="Proteomes" id="UP001062846">
    <property type="component" value="Chromosome 5"/>
</dbReference>
<organism evidence="1 2">
    <name type="scientific">Rhododendron molle</name>
    <name type="common">Chinese azalea</name>
    <name type="synonym">Azalea mollis</name>
    <dbReference type="NCBI Taxonomy" id="49168"/>
    <lineage>
        <taxon>Eukaryota</taxon>
        <taxon>Viridiplantae</taxon>
        <taxon>Streptophyta</taxon>
        <taxon>Embryophyta</taxon>
        <taxon>Tracheophyta</taxon>
        <taxon>Spermatophyta</taxon>
        <taxon>Magnoliopsida</taxon>
        <taxon>eudicotyledons</taxon>
        <taxon>Gunneridae</taxon>
        <taxon>Pentapetalae</taxon>
        <taxon>asterids</taxon>
        <taxon>Ericales</taxon>
        <taxon>Ericaceae</taxon>
        <taxon>Ericoideae</taxon>
        <taxon>Rhodoreae</taxon>
        <taxon>Rhododendron</taxon>
    </lineage>
</organism>
<comment type="caution">
    <text evidence="1">The sequence shown here is derived from an EMBL/GenBank/DDBJ whole genome shotgun (WGS) entry which is preliminary data.</text>
</comment>
<proteinExistence type="predicted"/>